<evidence type="ECO:0000313" key="1">
    <source>
        <dbReference type="EMBL" id="EFM64179.1"/>
    </source>
</evidence>
<comment type="caution">
    <text evidence="1">The sequence shown here is derived from an EMBL/GenBank/DDBJ whole genome shotgun (WGS) entry which is preliminary data.</text>
</comment>
<dbReference type="RefSeq" id="WP_007790495.1">
    <property type="nucleotide sequence ID" value="NZ_ADGQ01000066.1"/>
</dbReference>
<evidence type="ECO:0000313" key="2">
    <source>
        <dbReference type="Proteomes" id="UP000003244"/>
    </source>
</evidence>
<accession>E0E4J1</accession>
<dbReference type="EMBL" id="ADGQ01000066">
    <property type="protein sequence ID" value="EFM64179.1"/>
    <property type="molecule type" value="Genomic_DNA"/>
</dbReference>
<proteinExistence type="predicted"/>
<sequence length="406" mass="47792">MKKFKRAFCTNTRLMGTMMLMVEWLEELDIDREPGQGSKNRNIEEKSLDFNRDKAIVSHVFILDAEGLGISDLYILRDMDQETRDLFYRKKYGGLGGVNIDLTEGQVAYLVKKYRRKNEWYKKPLPDGFEEVYQDFYEACDTKSVDASGLFDSLCKEMESEYEFVNYMVMRFVARDWDGLLHYSGSELVAASHISQINGALLYNHIERKSPDRYLCRAIYEDIDGYYDANIVVNIAHEDVDEDKLVYYDKPNKYSLRSFMVMSKEEIYDYEVFDMISKPEIVDIYQINHDACDMSILADKIREIYPGIQELTYENGILFTQYYQDNSHLDNQVYLINNDLMFNIFLTENILYLATFDLDTRSFVDYVFKDSLSGYFSLVDSLEFEQNVLFDFVESGNDDFYDFLDN</sequence>
<name>E0E4J1_9FIRM</name>
<gene>
    <name evidence="1" type="ORF">HMPREF0634_1368</name>
</gene>
<protein>
    <submittedName>
        <fullName evidence="1">Uncharacterized protein</fullName>
    </submittedName>
</protein>
<organism evidence="1 2">
    <name type="scientific">Peptostreptococcus stomatis DSM 17678</name>
    <dbReference type="NCBI Taxonomy" id="596315"/>
    <lineage>
        <taxon>Bacteria</taxon>
        <taxon>Bacillati</taxon>
        <taxon>Bacillota</taxon>
        <taxon>Clostridia</taxon>
        <taxon>Peptostreptococcales</taxon>
        <taxon>Peptostreptococcaceae</taxon>
        <taxon>Peptostreptococcus</taxon>
    </lineage>
</organism>
<dbReference type="STRING" id="596315.HMPREF0634_1368"/>
<dbReference type="OrthoDB" id="2078434at2"/>
<dbReference type="eggNOG" id="ENOG5032UEQ">
    <property type="taxonomic scope" value="Bacteria"/>
</dbReference>
<dbReference type="AlphaFoldDB" id="E0E4J1"/>
<keyword evidence="2" id="KW-1185">Reference proteome</keyword>
<dbReference type="GeneID" id="84801206"/>
<dbReference type="Proteomes" id="UP000003244">
    <property type="component" value="Unassembled WGS sequence"/>
</dbReference>
<reference evidence="1 2" key="1">
    <citation type="submission" date="2010-08" db="EMBL/GenBank/DDBJ databases">
        <authorList>
            <person name="Harkins D.M."/>
            <person name="Madupu R."/>
            <person name="Durkin A.S."/>
            <person name="Torralba M."/>
            <person name="Methe B."/>
            <person name="Sutton G.G."/>
            <person name="Nelson K.E."/>
        </authorList>
    </citation>
    <scope>NUCLEOTIDE SEQUENCE [LARGE SCALE GENOMIC DNA]</scope>
    <source>
        <strain evidence="1 2">DSM 17678</strain>
    </source>
</reference>